<name>A0A6A5WVI0_9PLEO</name>
<sequence length="280" mass="30446">MGHRCVHPAASSICPSASRLKTHGSVDLVAPAAYPPLHERLLARLLPWKASPSRRRASCSIDNTTAPSLAHGRRKRHARGTATAPSLPDPLGGMLQPSHTLVPSHAERDRALSAARESRCLPAGTAIRFSTSCESRTQRRSQFRDIEIVRATARCVSLSPVRRPSMAAPLLIGRELRMASNSRPWQICRGKRARTPPPGPGRQLKSSSPAINRNSRPKCGENWSRCCFLVVYVPLRPPIVLSSASSSATSATSATCACTPPRHSRFAVRHSAWPLSHHKV</sequence>
<accession>A0A6A5WVI0</accession>
<evidence type="ECO:0000313" key="3">
    <source>
        <dbReference type="Proteomes" id="UP000799779"/>
    </source>
</evidence>
<evidence type="ECO:0000256" key="1">
    <source>
        <dbReference type="SAM" id="MobiDB-lite"/>
    </source>
</evidence>
<feature type="compositionally biased region" description="Polar residues" evidence="1">
    <location>
        <begin position="204"/>
        <end position="214"/>
    </location>
</feature>
<feature type="region of interest" description="Disordered" evidence="1">
    <location>
        <begin position="56"/>
        <end position="109"/>
    </location>
</feature>
<feature type="region of interest" description="Disordered" evidence="1">
    <location>
        <begin position="190"/>
        <end position="217"/>
    </location>
</feature>
<evidence type="ECO:0000313" key="2">
    <source>
        <dbReference type="EMBL" id="KAF2005607.1"/>
    </source>
</evidence>
<keyword evidence="3" id="KW-1185">Reference proteome</keyword>
<feature type="non-terminal residue" evidence="2">
    <location>
        <position position="280"/>
    </location>
</feature>
<dbReference type="Proteomes" id="UP000799779">
    <property type="component" value="Unassembled WGS sequence"/>
</dbReference>
<dbReference type="EMBL" id="ML977562">
    <property type="protein sequence ID" value="KAF2005607.1"/>
    <property type="molecule type" value="Genomic_DNA"/>
</dbReference>
<dbReference type="AlphaFoldDB" id="A0A6A5WVI0"/>
<gene>
    <name evidence="2" type="ORF">P154DRAFT_314913</name>
</gene>
<organism evidence="2 3">
    <name type="scientific">Amniculicola lignicola CBS 123094</name>
    <dbReference type="NCBI Taxonomy" id="1392246"/>
    <lineage>
        <taxon>Eukaryota</taxon>
        <taxon>Fungi</taxon>
        <taxon>Dikarya</taxon>
        <taxon>Ascomycota</taxon>
        <taxon>Pezizomycotina</taxon>
        <taxon>Dothideomycetes</taxon>
        <taxon>Pleosporomycetidae</taxon>
        <taxon>Pleosporales</taxon>
        <taxon>Amniculicolaceae</taxon>
        <taxon>Amniculicola</taxon>
    </lineage>
</organism>
<proteinExistence type="predicted"/>
<reference evidence="2" key="1">
    <citation type="journal article" date="2020" name="Stud. Mycol.">
        <title>101 Dothideomycetes genomes: a test case for predicting lifestyles and emergence of pathogens.</title>
        <authorList>
            <person name="Haridas S."/>
            <person name="Albert R."/>
            <person name="Binder M."/>
            <person name="Bloem J."/>
            <person name="Labutti K."/>
            <person name="Salamov A."/>
            <person name="Andreopoulos B."/>
            <person name="Baker S."/>
            <person name="Barry K."/>
            <person name="Bills G."/>
            <person name="Bluhm B."/>
            <person name="Cannon C."/>
            <person name="Castanera R."/>
            <person name="Culley D."/>
            <person name="Daum C."/>
            <person name="Ezra D."/>
            <person name="Gonzalez J."/>
            <person name="Henrissat B."/>
            <person name="Kuo A."/>
            <person name="Liang C."/>
            <person name="Lipzen A."/>
            <person name="Lutzoni F."/>
            <person name="Magnuson J."/>
            <person name="Mondo S."/>
            <person name="Nolan M."/>
            <person name="Ohm R."/>
            <person name="Pangilinan J."/>
            <person name="Park H.-J."/>
            <person name="Ramirez L."/>
            <person name="Alfaro M."/>
            <person name="Sun H."/>
            <person name="Tritt A."/>
            <person name="Yoshinaga Y."/>
            <person name="Zwiers L.-H."/>
            <person name="Turgeon B."/>
            <person name="Goodwin S."/>
            <person name="Spatafora J."/>
            <person name="Crous P."/>
            <person name="Grigoriev I."/>
        </authorList>
    </citation>
    <scope>NUCLEOTIDE SEQUENCE</scope>
    <source>
        <strain evidence="2">CBS 123094</strain>
    </source>
</reference>
<protein>
    <submittedName>
        <fullName evidence="2">Uncharacterized protein</fullName>
    </submittedName>
</protein>